<dbReference type="EMBL" id="SRLO01000189">
    <property type="protein sequence ID" value="TNN68475.1"/>
    <property type="molecule type" value="Genomic_DNA"/>
</dbReference>
<gene>
    <name evidence="1" type="ORF">EYF80_021260</name>
</gene>
<name>A0A4Z2HT45_9TELE</name>
<keyword evidence="2" id="KW-1185">Reference proteome</keyword>
<accession>A0A4Z2HT45</accession>
<proteinExistence type="predicted"/>
<protein>
    <submittedName>
        <fullName evidence="1">Uncharacterized protein</fullName>
    </submittedName>
</protein>
<dbReference type="Proteomes" id="UP000314294">
    <property type="component" value="Unassembled WGS sequence"/>
</dbReference>
<organism evidence="1 2">
    <name type="scientific">Liparis tanakae</name>
    <name type="common">Tanaka's snailfish</name>
    <dbReference type="NCBI Taxonomy" id="230148"/>
    <lineage>
        <taxon>Eukaryota</taxon>
        <taxon>Metazoa</taxon>
        <taxon>Chordata</taxon>
        <taxon>Craniata</taxon>
        <taxon>Vertebrata</taxon>
        <taxon>Euteleostomi</taxon>
        <taxon>Actinopterygii</taxon>
        <taxon>Neopterygii</taxon>
        <taxon>Teleostei</taxon>
        <taxon>Neoteleostei</taxon>
        <taxon>Acanthomorphata</taxon>
        <taxon>Eupercaria</taxon>
        <taxon>Perciformes</taxon>
        <taxon>Cottioidei</taxon>
        <taxon>Cottales</taxon>
        <taxon>Liparidae</taxon>
        <taxon>Liparis</taxon>
    </lineage>
</organism>
<reference evidence="1 2" key="1">
    <citation type="submission" date="2019-03" db="EMBL/GenBank/DDBJ databases">
        <title>First draft genome of Liparis tanakae, snailfish: a comprehensive survey of snailfish specific genes.</title>
        <authorList>
            <person name="Kim W."/>
            <person name="Song I."/>
            <person name="Jeong J.-H."/>
            <person name="Kim D."/>
            <person name="Kim S."/>
            <person name="Ryu S."/>
            <person name="Song J.Y."/>
            <person name="Lee S.K."/>
        </authorList>
    </citation>
    <scope>NUCLEOTIDE SEQUENCE [LARGE SCALE GENOMIC DNA]</scope>
    <source>
        <tissue evidence="1">Muscle</tissue>
    </source>
</reference>
<sequence length="274" mass="30072">MAILWSLCRKTTTFWREVRTMAIILGLLQLCSSLLLVKERADHTVMVLSPQLFHVGGVLRQVFPLGGVGQHVDRSLGLLEPFEEGLQLPERHLQALELTVQMGVAESILFVYRNGADTDSQVTNGGTDAQRAWRESLAMTRVPNLVVGQLFGQGVARLLEEVVEASVVVPNQSVHLLPLLLPLVAVANHVIELLKPRLDPVLSAVPLAAHLLHLRQRHKDRKRPIVTLISSVSPTVTMFDLSICVMRRSQSASSVAVSLRSVGATVSGVCGLWW</sequence>
<comment type="caution">
    <text evidence="1">The sequence shown here is derived from an EMBL/GenBank/DDBJ whole genome shotgun (WGS) entry which is preliminary data.</text>
</comment>
<evidence type="ECO:0000313" key="1">
    <source>
        <dbReference type="EMBL" id="TNN68475.1"/>
    </source>
</evidence>
<evidence type="ECO:0000313" key="2">
    <source>
        <dbReference type="Proteomes" id="UP000314294"/>
    </source>
</evidence>
<dbReference type="AlphaFoldDB" id="A0A4Z2HT45"/>